<dbReference type="AlphaFoldDB" id="A0A8J6JKV9"/>
<gene>
    <name evidence="1" type="ORF">H8S62_06740</name>
</gene>
<evidence type="ECO:0000313" key="2">
    <source>
        <dbReference type="Proteomes" id="UP000607645"/>
    </source>
</evidence>
<reference evidence="1" key="1">
    <citation type="submission" date="2020-08" db="EMBL/GenBank/DDBJ databases">
        <title>Genome public.</title>
        <authorList>
            <person name="Liu C."/>
            <person name="Sun Q."/>
        </authorList>
    </citation>
    <scope>NUCLEOTIDE SEQUENCE</scope>
    <source>
        <strain evidence="1">NSJ-52</strain>
    </source>
</reference>
<name>A0A8J6JKV9_9FIRM</name>
<dbReference type="EMBL" id="JACOPQ010000004">
    <property type="protein sequence ID" value="MBC5736705.1"/>
    <property type="molecule type" value="Genomic_DNA"/>
</dbReference>
<proteinExistence type="predicted"/>
<comment type="caution">
    <text evidence="1">The sequence shown here is derived from an EMBL/GenBank/DDBJ whole genome shotgun (WGS) entry which is preliminary data.</text>
</comment>
<organism evidence="1 2">
    <name type="scientific">Lawsonibacter faecis</name>
    <dbReference type="NCBI Taxonomy" id="2763052"/>
    <lineage>
        <taxon>Bacteria</taxon>
        <taxon>Bacillati</taxon>
        <taxon>Bacillota</taxon>
        <taxon>Clostridia</taxon>
        <taxon>Eubacteriales</taxon>
        <taxon>Oscillospiraceae</taxon>
        <taxon>Lawsonibacter</taxon>
    </lineage>
</organism>
<keyword evidence="2" id="KW-1185">Reference proteome</keyword>
<evidence type="ECO:0000313" key="1">
    <source>
        <dbReference type="EMBL" id="MBC5736705.1"/>
    </source>
</evidence>
<sequence>MKYSVMNMSTVLDEDCMAKADGRDEYKYLILRPNRKLYSKWDDPASLIF</sequence>
<dbReference type="RefSeq" id="WP_155150422.1">
    <property type="nucleotide sequence ID" value="NZ_JACOPQ010000004.1"/>
</dbReference>
<protein>
    <submittedName>
        <fullName evidence="1">Uncharacterized protein</fullName>
    </submittedName>
</protein>
<accession>A0A8J6JKV9</accession>
<dbReference type="Proteomes" id="UP000607645">
    <property type="component" value="Unassembled WGS sequence"/>
</dbReference>